<dbReference type="EMBL" id="HBUF01386962">
    <property type="protein sequence ID" value="CAG6732481.1"/>
    <property type="molecule type" value="Transcribed_RNA"/>
</dbReference>
<organism evidence="2">
    <name type="scientific">Cacopsylla melanoneura</name>
    <dbReference type="NCBI Taxonomy" id="428564"/>
    <lineage>
        <taxon>Eukaryota</taxon>
        <taxon>Metazoa</taxon>
        <taxon>Ecdysozoa</taxon>
        <taxon>Arthropoda</taxon>
        <taxon>Hexapoda</taxon>
        <taxon>Insecta</taxon>
        <taxon>Pterygota</taxon>
        <taxon>Neoptera</taxon>
        <taxon>Paraneoptera</taxon>
        <taxon>Hemiptera</taxon>
        <taxon>Sternorrhyncha</taxon>
        <taxon>Psylloidea</taxon>
        <taxon>Psyllidae</taxon>
        <taxon>Psyllinae</taxon>
        <taxon>Cacopsylla</taxon>
    </lineage>
</organism>
<keyword evidence="1" id="KW-0472">Membrane</keyword>
<sequence length="122" mass="13514">MFELISLNKLLNMSTLLLYSSLEFKSIPGLLGGFNSMVFIFFVLLSAALSVTSELLTTGSLSSESPSHSSGFLFSLLVKFLLVMCSLFIIISLVLLLISIKELLQEPLWSINFISFIVNTRI</sequence>
<evidence type="ECO:0000256" key="1">
    <source>
        <dbReference type="SAM" id="Phobius"/>
    </source>
</evidence>
<accession>A0A8D8YQ55</accession>
<proteinExistence type="predicted"/>
<dbReference type="AlphaFoldDB" id="A0A8D8YQ55"/>
<name>A0A8D8YQ55_9HEMI</name>
<feature type="transmembrane region" description="Helical" evidence="1">
    <location>
        <begin position="72"/>
        <end position="98"/>
    </location>
</feature>
<keyword evidence="1" id="KW-0812">Transmembrane</keyword>
<feature type="transmembrane region" description="Helical" evidence="1">
    <location>
        <begin position="30"/>
        <end position="52"/>
    </location>
</feature>
<evidence type="ECO:0000313" key="2">
    <source>
        <dbReference type="EMBL" id="CAG6732481.1"/>
    </source>
</evidence>
<reference evidence="2" key="1">
    <citation type="submission" date="2021-05" db="EMBL/GenBank/DDBJ databases">
        <authorList>
            <person name="Alioto T."/>
            <person name="Alioto T."/>
            <person name="Gomez Garrido J."/>
        </authorList>
    </citation>
    <scope>NUCLEOTIDE SEQUENCE</scope>
</reference>
<keyword evidence="1" id="KW-1133">Transmembrane helix</keyword>
<protein>
    <submittedName>
        <fullName evidence="2">Uncharacterized protein</fullName>
    </submittedName>
</protein>